<comment type="caution">
    <text evidence="19">The sequence shown here is derived from an EMBL/GenBank/DDBJ whole genome shotgun (WGS) entry which is preliminary data.</text>
</comment>
<keyword evidence="9" id="KW-0479">Metal-binding</keyword>
<evidence type="ECO:0000313" key="20">
    <source>
        <dbReference type="Proteomes" id="UP000192639"/>
    </source>
</evidence>
<evidence type="ECO:0000256" key="14">
    <source>
        <dbReference type="ARBA" id="ARBA00023209"/>
    </source>
</evidence>
<dbReference type="PANTHER" id="PTHR15362">
    <property type="entry name" value="PHOSPHATIDYLINOSITOL SYNTHASE"/>
    <property type="match status" value="1"/>
</dbReference>
<dbReference type="Gene3D" id="1.20.120.1760">
    <property type="match status" value="1"/>
</dbReference>
<keyword evidence="8 18" id="KW-0812">Transmembrane</keyword>
<keyword evidence="6 16" id="KW-0444">Lipid biosynthesis</keyword>
<evidence type="ECO:0000256" key="18">
    <source>
        <dbReference type="SAM" id="Phobius"/>
    </source>
</evidence>
<dbReference type="InterPro" id="IPR043130">
    <property type="entry name" value="CDP-OH_PTrfase_TM_dom"/>
</dbReference>
<dbReference type="Pfam" id="PF01066">
    <property type="entry name" value="CDP-OH_P_transf"/>
    <property type="match status" value="1"/>
</dbReference>
<evidence type="ECO:0000256" key="2">
    <source>
        <dbReference type="ARBA" id="ARBA00001946"/>
    </source>
</evidence>
<dbReference type="AlphaFoldDB" id="A0A1Y1S6H7"/>
<evidence type="ECO:0000256" key="17">
    <source>
        <dbReference type="RuleBase" id="RU003750"/>
    </source>
</evidence>
<organism evidence="19 20">
    <name type="scientific">Enterospora canceri</name>
    <dbReference type="NCBI Taxonomy" id="1081671"/>
    <lineage>
        <taxon>Eukaryota</taxon>
        <taxon>Fungi</taxon>
        <taxon>Fungi incertae sedis</taxon>
        <taxon>Microsporidia</taxon>
        <taxon>Enterocytozoonidae</taxon>
        <taxon>Enterospora</taxon>
    </lineage>
</organism>
<name>A0A1Y1S6H7_9MICR</name>
<evidence type="ECO:0000313" key="19">
    <source>
        <dbReference type="EMBL" id="ORD93629.1"/>
    </source>
</evidence>
<evidence type="ECO:0000256" key="12">
    <source>
        <dbReference type="ARBA" id="ARBA00023098"/>
    </source>
</evidence>
<protein>
    <recommendedName>
        <fullName evidence="5 16">CDP-diacylglycerol--inositol 3-phosphatidyltransferase</fullName>
        <ecNumber evidence="5 16">2.7.8.11</ecNumber>
    </recommendedName>
</protein>
<evidence type="ECO:0000256" key="6">
    <source>
        <dbReference type="ARBA" id="ARBA00022516"/>
    </source>
</evidence>
<dbReference type="GO" id="GO:0046872">
    <property type="term" value="F:metal ion binding"/>
    <property type="evidence" value="ECO:0007669"/>
    <property type="project" value="UniProtKB-KW"/>
</dbReference>
<feature type="transmembrane region" description="Helical" evidence="18">
    <location>
        <begin position="24"/>
        <end position="57"/>
    </location>
</feature>
<keyword evidence="11 18" id="KW-1133">Transmembrane helix</keyword>
<evidence type="ECO:0000256" key="9">
    <source>
        <dbReference type="ARBA" id="ARBA00022723"/>
    </source>
</evidence>
<dbReference type="InterPro" id="IPR000462">
    <property type="entry name" value="CDP-OH_P_trans"/>
</dbReference>
<dbReference type="GO" id="GO:0003881">
    <property type="term" value="F:CDP-diacylglycerol-inositol 3-phosphatidyltransferase activity"/>
    <property type="evidence" value="ECO:0007669"/>
    <property type="project" value="UniProtKB-UniRule"/>
</dbReference>
<comment type="catalytic activity">
    <reaction evidence="16">
        <text>a CDP-1,2-diacyl-sn-glycerol + myo-inositol = a 1,2-diacyl-sn-glycero-3-phospho-(1D-myo-inositol) + CMP + H(+)</text>
        <dbReference type="Rhea" id="RHEA:11580"/>
        <dbReference type="ChEBI" id="CHEBI:15378"/>
        <dbReference type="ChEBI" id="CHEBI:17268"/>
        <dbReference type="ChEBI" id="CHEBI:57880"/>
        <dbReference type="ChEBI" id="CHEBI:58332"/>
        <dbReference type="ChEBI" id="CHEBI:60377"/>
        <dbReference type="EC" id="2.7.8.11"/>
    </reaction>
</comment>
<keyword evidence="12 16" id="KW-0443">Lipid metabolism</keyword>
<evidence type="ECO:0000256" key="7">
    <source>
        <dbReference type="ARBA" id="ARBA00022679"/>
    </source>
</evidence>
<dbReference type="EMBL" id="LWDP01000061">
    <property type="protein sequence ID" value="ORD93629.1"/>
    <property type="molecule type" value="Genomic_DNA"/>
</dbReference>
<feature type="transmembrane region" description="Helical" evidence="18">
    <location>
        <begin position="111"/>
        <end position="132"/>
    </location>
</feature>
<evidence type="ECO:0000256" key="8">
    <source>
        <dbReference type="ARBA" id="ARBA00022692"/>
    </source>
</evidence>
<dbReference type="InterPro" id="IPR048254">
    <property type="entry name" value="CDP_ALCOHOL_P_TRANSF_CS"/>
</dbReference>
<comment type="subcellular location">
    <subcellularLocation>
        <location evidence="3">Membrane</location>
        <topology evidence="3">Multi-pass membrane protein</topology>
    </subcellularLocation>
</comment>
<keyword evidence="13 16" id="KW-0472">Membrane</keyword>
<evidence type="ECO:0000256" key="15">
    <source>
        <dbReference type="ARBA" id="ARBA00023264"/>
    </source>
</evidence>
<keyword evidence="10" id="KW-0460">Magnesium</keyword>
<evidence type="ECO:0000256" key="16">
    <source>
        <dbReference type="PIRNR" id="PIRNR000848"/>
    </source>
</evidence>
<evidence type="ECO:0000256" key="13">
    <source>
        <dbReference type="ARBA" id="ARBA00023136"/>
    </source>
</evidence>
<evidence type="ECO:0000256" key="10">
    <source>
        <dbReference type="ARBA" id="ARBA00022842"/>
    </source>
</evidence>
<evidence type="ECO:0000256" key="3">
    <source>
        <dbReference type="ARBA" id="ARBA00004141"/>
    </source>
</evidence>
<evidence type="ECO:0000256" key="4">
    <source>
        <dbReference type="ARBA" id="ARBA00010441"/>
    </source>
</evidence>
<comment type="cofactor">
    <cofactor evidence="2">
        <name>Mg(2+)</name>
        <dbReference type="ChEBI" id="CHEBI:18420"/>
    </cofactor>
</comment>
<dbReference type="Proteomes" id="UP000192639">
    <property type="component" value="Unassembled WGS sequence"/>
</dbReference>
<evidence type="ECO:0000256" key="1">
    <source>
        <dbReference type="ARBA" id="ARBA00001936"/>
    </source>
</evidence>
<keyword evidence="14 16" id="KW-0594">Phospholipid biosynthesis</keyword>
<dbReference type="VEuPathDB" id="MicrosporidiaDB:ECANGB1_2548"/>
<dbReference type="GO" id="GO:0016020">
    <property type="term" value="C:membrane"/>
    <property type="evidence" value="ECO:0007669"/>
    <property type="project" value="UniProtKB-SubCell"/>
</dbReference>
<keyword evidence="15 16" id="KW-1208">Phospholipid metabolism</keyword>
<dbReference type="PANTHER" id="PTHR15362:SF4">
    <property type="entry name" value="CDP-DIACYLGLYCEROL--INOSITOL 3-PHOSPHATIDYLTRANSFERASE"/>
    <property type="match status" value="1"/>
</dbReference>
<evidence type="ECO:0000256" key="11">
    <source>
        <dbReference type="ARBA" id="ARBA00022989"/>
    </source>
</evidence>
<gene>
    <name evidence="19" type="ORF">ECANGB1_2548</name>
</gene>
<dbReference type="OrthoDB" id="10251079at2759"/>
<comment type="similarity">
    <text evidence="4 16 17">Belongs to the CDP-alcohol phosphatidyltransferase class-I family.</text>
</comment>
<accession>A0A1Y1S6H7</accession>
<keyword evidence="20" id="KW-1185">Reference proteome</keyword>
<dbReference type="EC" id="2.7.8.11" evidence="5 16"/>
<evidence type="ECO:0000256" key="5">
    <source>
        <dbReference type="ARBA" id="ARBA00013212"/>
    </source>
</evidence>
<reference evidence="19 20" key="1">
    <citation type="journal article" date="2017" name="Environ. Microbiol.">
        <title>Decay of the glycolytic pathway and adaptation to intranuclear parasitism within Enterocytozoonidae microsporidia.</title>
        <authorList>
            <person name="Wiredu Boakye D."/>
            <person name="Jaroenlak P."/>
            <person name="Prachumwat A."/>
            <person name="Williams T.A."/>
            <person name="Bateman K.S."/>
            <person name="Itsathitphaisarn O."/>
            <person name="Sritunyalucksana K."/>
            <person name="Paszkiewicz K.H."/>
            <person name="Moore K.A."/>
            <person name="Stentiford G.D."/>
            <person name="Williams B.A."/>
        </authorList>
    </citation>
    <scope>NUCLEOTIDE SEQUENCE [LARGE SCALE GENOMIC DNA]</scope>
    <source>
        <strain evidence="19 20">GB1</strain>
    </source>
</reference>
<comment type="cofactor">
    <cofactor evidence="1">
        <name>Mn(2+)</name>
        <dbReference type="ChEBI" id="CHEBI:29035"/>
    </cofactor>
</comment>
<dbReference type="GO" id="GO:0006661">
    <property type="term" value="P:phosphatidylinositol biosynthetic process"/>
    <property type="evidence" value="ECO:0007669"/>
    <property type="project" value="TreeGrafter"/>
</dbReference>
<feature type="transmembrane region" description="Helical" evidence="18">
    <location>
        <begin position="183"/>
        <end position="204"/>
    </location>
</feature>
<sequence>MNSFEIDYFFIHKMPRKSAKSKSTLLFLPNIIGLIRITAMLIAIYSTGVQFVLLYLFSVGLDFFDGKIARSLNQVSILGGVLDMVTDRVTTNVLCTKLASFGRLRHIQNHLILYIFLDVLGSMIYFISMSYLKTHHKQNSNLVLKFYYRPNILKICCSGSELYFVALYTHHSGLLLVPGPVRVTLWAITCFKTFVNMIHLYCGIRTLSVQK</sequence>
<dbReference type="PIRSF" id="PIRSF000848">
    <property type="entry name" value="CDP_diag_ino_3_P"/>
    <property type="match status" value="1"/>
</dbReference>
<proteinExistence type="inferred from homology"/>
<keyword evidence="7 16" id="KW-0808">Transferase</keyword>
<dbReference type="GO" id="GO:0005794">
    <property type="term" value="C:Golgi apparatus"/>
    <property type="evidence" value="ECO:0007669"/>
    <property type="project" value="TreeGrafter"/>
</dbReference>
<dbReference type="PROSITE" id="PS00379">
    <property type="entry name" value="CDP_ALCOHOL_P_TRANSF"/>
    <property type="match status" value="1"/>
</dbReference>
<dbReference type="InterPro" id="IPR014387">
    <property type="entry name" value="CDP_diag_ino_3_P_euk"/>
</dbReference>